<dbReference type="PANTHER" id="PTHR35585:SF1">
    <property type="entry name" value="HHE DOMAIN PROTEIN (AFU_ORTHOLOGUE AFUA_4G00730)"/>
    <property type="match status" value="1"/>
</dbReference>
<organism evidence="2 3">
    <name type="scientific">Williamsia marianensis</name>
    <dbReference type="NCBI Taxonomy" id="85044"/>
    <lineage>
        <taxon>Bacteria</taxon>
        <taxon>Bacillati</taxon>
        <taxon>Actinomycetota</taxon>
        <taxon>Actinomycetes</taxon>
        <taxon>Mycobacteriales</taxon>
        <taxon>Nocardiaceae</taxon>
        <taxon>Williamsia</taxon>
    </lineage>
</organism>
<gene>
    <name evidence="2" type="ORF">CSW57_12570</name>
</gene>
<comment type="caution">
    <text evidence="2">The sequence shown here is derived from an EMBL/GenBank/DDBJ whole genome shotgun (WGS) entry which is preliminary data.</text>
</comment>
<dbReference type="EMBL" id="PEBD01000008">
    <property type="protein sequence ID" value="PHV67044.1"/>
    <property type="molecule type" value="Genomic_DNA"/>
</dbReference>
<dbReference type="Proteomes" id="UP000225108">
    <property type="component" value="Unassembled WGS sequence"/>
</dbReference>
<reference evidence="2 3" key="1">
    <citation type="submission" date="2017-10" db="EMBL/GenBank/DDBJ databases">
        <title>The draft genome sequence of Williamsia sp. BULT 1.1 isolated from the semi-arid grassland soils from South Africa.</title>
        <authorList>
            <person name="Kabwe M.H."/>
            <person name="Govender N."/>
            <person name="Mutseka Lunga P."/>
            <person name="Vikram S."/>
            <person name="Makhalanyane T.P."/>
        </authorList>
    </citation>
    <scope>NUCLEOTIDE SEQUENCE [LARGE SCALE GENOMIC DNA]</scope>
    <source>
        <strain evidence="2 3">BULT 1.1</strain>
    </source>
</reference>
<dbReference type="Gene3D" id="1.20.120.520">
    <property type="entry name" value="nmb1532 protein domain like"/>
    <property type="match status" value="1"/>
</dbReference>
<evidence type="ECO:0000313" key="3">
    <source>
        <dbReference type="Proteomes" id="UP000225108"/>
    </source>
</evidence>
<proteinExistence type="predicted"/>
<dbReference type="AlphaFoldDB" id="A0A2G3PMM1"/>
<feature type="domain" description="Hemerythrin-like" evidence="1">
    <location>
        <begin position="24"/>
        <end position="135"/>
    </location>
</feature>
<dbReference type="Pfam" id="PF01814">
    <property type="entry name" value="Hemerythrin"/>
    <property type="match status" value="1"/>
</dbReference>
<accession>A0A2G3PMM1</accession>
<dbReference type="RefSeq" id="WP_099383039.1">
    <property type="nucleotide sequence ID" value="NZ_PEBD01000008.1"/>
</dbReference>
<dbReference type="PANTHER" id="PTHR35585">
    <property type="entry name" value="HHE DOMAIN PROTEIN (AFU_ORTHOLOGUE AFUA_4G00730)"/>
    <property type="match status" value="1"/>
</dbReference>
<name>A0A2G3PMM1_WILMA</name>
<dbReference type="InterPro" id="IPR012312">
    <property type="entry name" value="Hemerythrin-like"/>
</dbReference>
<protein>
    <submittedName>
        <fullName evidence="2">Cation-binding protein</fullName>
    </submittedName>
</protein>
<sequence length="236" mass="26565">MTRSIADQTESELGGSRSVLVRQKRDHIELDRLLHAIDASTGAQRQDLINSLCTLVFPHAFAEESVLWPVVRAELPDGEALTLQIEREHQEINELFTELEQIDPDAPEHRELFNRIAAVLREDVRDEEDVLLPKLQDKVSPKQLRQIGIQWEIVRRTAPTRPHPVVARRPPGNVLAALPLTILDRSRDQLDRASRRTTGSTAARLRTVSGALAGAAGRIEHLPLLTRGDRAETHRE</sequence>
<evidence type="ECO:0000259" key="1">
    <source>
        <dbReference type="Pfam" id="PF01814"/>
    </source>
</evidence>
<evidence type="ECO:0000313" key="2">
    <source>
        <dbReference type="EMBL" id="PHV67044.1"/>
    </source>
</evidence>